<evidence type="ECO:0000256" key="3">
    <source>
        <dbReference type="SAM" id="SignalP"/>
    </source>
</evidence>
<dbReference type="EMBL" id="JACVVD010000015">
    <property type="protein sequence ID" value="MBD0384092.1"/>
    <property type="molecule type" value="Genomic_DNA"/>
</dbReference>
<dbReference type="SUPFAM" id="SSF49313">
    <property type="entry name" value="Cadherin-like"/>
    <property type="match status" value="4"/>
</dbReference>
<dbReference type="GO" id="GO:0005509">
    <property type="term" value="F:calcium ion binding"/>
    <property type="evidence" value="ECO:0007669"/>
    <property type="project" value="InterPro"/>
</dbReference>
<feature type="domain" description="LamG-like jellyroll fold" evidence="4">
    <location>
        <begin position="1524"/>
        <end position="1656"/>
    </location>
</feature>
<dbReference type="NCBIfam" id="NF047446">
    <property type="entry name" value="barrel_OmpL47"/>
    <property type="match status" value="2"/>
</dbReference>
<reference evidence="5" key="1">
    <citation type="submission" date="2020-09" db="EMBL/GenBank/DDBJ databases">
        <title>Draft Genome Sequence of Paenibacillus sp. WST5.</title>
        <authorList>
            <person name="Bao Z."/>
        </authorList>
    </citation>
    <scope>NUCLEOTIDE SEQUENCE</scope>
    <source>
        <strain evidence="5">WST5</strain>
    </source>
</reference>
<accession>A0A926KTU6</accession>
<gene>
    <name evidence="5" type="ORF">ICC18_29005</name>
</gene>
<dbReference type="InterPro" id="IPR015919">
    <property type="entry name" value="Cadherin-like_sf"/>
</dbReference>
<dbReference type="Gene3D" id="2.60.120.200">
    <property type="match status" value="2"/>
</dbReference>
<organism evidence="5 6">
    <name type="scientific">Paenibacillus sedimenti</name>
    <dbReference type="NCBI Taxonomy" id="2770274"/>
    <lineage>
        <taxon>Bacteria</taxon>
        <taxon>Bacillati</taxon>
        <taxon>Bacillota</taxon>
        <taxon>Bacilli</taxon>
        <taxon>Bacillales</taxon>
        <taxon>Paenibacillaceae</taxon>
        <taxon>Paenibacillus</taxon>
    </lineage>
</organism>
<dbReference type="GO" id="GO:0016020">
    <property type="term" value="C:membrane"/>
    <property type="evidence" value="ECO:0007669"/>
    <property type="project" value="InterPro"/>
</dbReference>
<dbReference type="InterPro" id="IPR013783">
    <property type="entry name" value="Ig-like_fold"/>
</dbReference>
<evidence type="ECO:0000313" key="5">
    <source>
        <dbReference type="EMBL" id="MBD0384092.1"/>
    </source>
</evidence>
<protein>
    <submittedName>
        <fullName evidence="5">Ig domain-containing protein</fullName>
    </submittedName>
</protein>
<dbReference type="SUPFAM" id="SSF48230">
    <property type="entry name" value="Chondroitin AC/alginate lyase"/>
    <property type="match status" value="1"/>
</dbReference>
<proteinExistence type="predicted"/>
<sequence length="2149" mass="232333">MVQKGLRFGNSLKRMLSIFVSICLMATILPVAAGVAAAETTAQSLMTDYQPTIQEVIDASGFKHPGVGLTKDFLENVRTQVRAQKEPWNSYFNRMLLSPTAAKNVGSSIQGADPTKPKSVAVNSKGAFVTDGLLAYTQALMYIITGDEVYRANAMRIIRLWEQMDPNQYTYFTDSHIHMGIPLNRMVTAAEILRYSSTQNDALQWTDKDTADFTNNLINPMIKTFMHFNDKFMNQHLYPLLGAMSGYIFTGNRDRYNEGVEWFTVNKTAVDQGQNGAIKPLFRLVDTNALTGEKVDPPVVQHVEMGRDQAHGAGDITNVEILARLLLAQGTKVDPVDGTASTAPNAVGPYEFLDNRILKAADFFGRFMLGYDTPWIPVAAHTDANGNPTVIYKQLKEGYRGRIGGNVYDLYYYYKYTAGVNMEEKAPYFTEMFNKRHYFYWESPDGGADYWLYIPKEAEAEGTQTLPKPVTDSNLREIEDRYTKFDSNSTTMQEGDTSFVRMTATEEGSKIALVASSTGEKTIGFKIRTNGTAKLEVIGGINDTLTLPDTKGQWRYVTYKMNNLQFFGDLVYFKVKGAGTTVDIDHINVSAGTQLTPPVFHAGIAALNLFVYVGSEAPVKFDFSAVDANPADVVSYQIDNKPEGAVLNESTGAFTWKPTQAGTYSFVVSASDGTTVAMKDVKIVVTNDRKSAVAAVVSPYNPNTSYILSTFDYFKIVYADVMNQISSASDDAFYQLLIDLNSAVQSLKELNPLLQDGSMNYQDMFASSTFGTAVATLSDNNSDSFVCFCVAQNLTHYMDFGPNYKISANAFELQVRVSFPDRIGGAAIFGSNDKLNWTRLTPGLTTYTEDMQRLEVQDDLKNQQFRFLKIQIIEPGPTPISNIPMLEVAEFRIHGERHDMVTQIPGTIAEALAEAAKLPAEDYTKQSYYLFQKELEYVKSAVGNSDYTEQELINELYDARNLLVPYTTSLYSFEGNAKNTFGSSSSTDGAVFGTAAYAAGKVGQAISLNGTDSYMMLPATQPLSAYNEITLATWVNWNGSSQWQRIFDFGNNSNQYMFLSPRTGSNKLRFEIKNGGSAQGAETAQLPANQWVHVAITLGNGTAKLYVNGTLKATSSGVTIKPSDFQPGSNYIGKSQFATDPLFNGMIDEFRVYNRVLSDAEIGAVYNQTGYGADKSLLTFLLDQAAAAGNAGIYTADSVQALQEAIPAAQAVASNTGASQAQVDAAADSLRAAYDGLVYQPGVPAIAPVMDKTVIAGNQLAFKLHQLNSVAGTVFSVSGLPQGASFDSDKRTFVWTANKTQGGVYTVTITAEANGGATSRTVKLTVKGQPVIAPNETVELSSRQPFTYQVKATDPMGMALTYSAAKLPSGAALDPVTGVFTWTPTHANYGDNIVTFIVSNGLFTVSQTVDLKVNFGILPPDDYTKGSYYLYHKEAERILAAIALPGADKDVLVAELIQAEGLLVRVPLSLYSFEGNAQNSFGSTTATLAGNAAYAAGSVGQAISLNGTDSYVALPAAHPLSTYDEITLTTSVYWKGGNQWQRIFDFGNNTNQYMFLTPRSGGNTLRFAIKNGGGEQIVETSQLATGQWAHVAVTLGGGTAKLYVNGELKATKSGFTIKPSDFKPSKNYIGKSQFSDPLFNGMIDEFQVYNHILTDDEIKAVYNNTAKWTDNSLVTLLMGKAEVLDATHYTEASWQALAEAVANAEALATDATQDAIDAAAAELLGALEGLNAAPVFAPESPMTVEAGTSVTFAVYATDPDGDALTYSASSLPDGATFDPQSGQFAWSPKVPGNYGVMFNVYDARGATASMMVGIQVVDTIPPVTTDDAPSNWVNHDVAVHLTATDSGSGVAATYYTIDDGVQQTGTTVNVVGEGTRSLVYWSVDNAGNEEQSHTVAVNIDRTPPVTAASVNPEVPDGSNGWYVHPVTVTLSAYDNLSGAAKTEYSLNGGTWLTYNAPVTLSQDSKYTLSYRSTDIAGNAEATKTISFNLDQAAPTISVSGLVYGTYNDSMDLTPVLTLSDNMSGVDSSKTTVTVDTYGVQQGATIPLYTLPLGLHMLIVTSSDLAGNTSSQTIAFQTTASIQSMQALVTRFKNMGWIDNAGIANSLQSKLTANSLADFMSEVQAQSGKHISEQAAGCLLRDARYLLSKH</sequence>
<keyword evidence="2" id="KW-1015">Disulfide bond</keyword>
<dbReference type="Gene3D" id="2.60.40.10">
    <property type="entry name" value="Immunoglobulins"/>
    <property type="match status" value="4"/>
</dbReference>
<dbReference type="InterPro" id="IPR008929">
    <property type="entry name" value="Chondroitin_lyas"/>
</dbReference>
<dbReference type="RefSeq" id="WP_188177871.1">
    <property type="nucleotide sequence ID" value="NZ_JACVVD010000015.1"/>
</dbReference>
<dbReference type="Gene3D" id="2.60.120.260">
    <property type="entry name" value="Galactose-binding domain-like"/>
    <property type="match status" value="1"/>
</dbReference>
<dbReference type="Proteomes" id="UP000650466">
    <property type="component" value="Unassembled WGS sequence"/>
</dbReference>
<dbReference type="SUPFAM" id="SSF49899">
    <property type="entry name" value="Concanavalin A-like lectins/glucanases"/>
    <property type="match status" value="2"/>
</dbReference>
<dbReference type="PANTHER" id="PTHR42535">
    <property type="entry name" value="OOKINETE PROTEIN, PUTATIVE-RELATED"/>
    <property type="match status" value="1"/>
</dbReference>
<dbReference type="InterPro" id="IPR058094">
    <property type="entry name" value="Ig-like_OmpL47-like"/>
</dbReference>
<dbReference type="Gene3D" id="3.30.1920.20">
    <property type="match status" value="2"/>
</dbReference>
<dbReference type="Gene3D" id="1.20.1270.90">
    <property type="entry name" value="AF1782-like"/>
    <property type="match status" value="2"/>
</dbReference>
<comment type="caution">
    <text evidence="5">The sequence shown here is derived from an EMBL/GenBank/DDBJ whole genome shotgun (WGS) entry which is preliminary data.</text>
</comment>
<dbReference type="SUPFAM" id="SSF49785">
    <property type="entry name" value="Galactose-binding domain-like"/>
    <property type="match status" value="1"/>
</dbReference>
<feature type="domain" description="LamG-like jellyroll fold" evidence="4">
    <location>
        <begin position="1027"/>
        <end position="1160"/>
    </location>
</feature>
<dbReference type="Pfam" id="PF13385">
    <property type="entry name" value="Laminin_G_3"/>
    <property type="match status" value="2"/>
</dbReference>
<evidence type="ECO:0000259" key="4">
    <source>
        <dbReference type="SMART" id="SM00560"/>
    </source>
</evidence>
<dbReference type="Gene3D" id="1.50.10.100">
    <property type="entry name" value="Chondroitin AC/alginate lyase"/>
    <property type="match status" value="1"/>
</dbReference>
<feature type="signal peptide" evidence="3">
    <location>
        <begin position="1"/>
        <end position="33"/>
    </location>
</feature>
<feature type="chain" id="PRO_5038606135" evidence="3">
    <location>
        <begin position="34"/>
        <end position="2149"/>
    </location>
</feature>
<dbReference type="Pfam" id="PF05345">
    <property type="entry name" value="He_PIG"/>
    <property type="match status" value="4"/>
</dbReference>
<keyword evidence="6" id="KW-1185">Reference proteome</keyword>
<dbReference type="Pfam" id="PF07554">
    <property type="entry name" value="FIVAR"/>
    <property type="match status" value="2"/>
</dbReference>
<keyword evidence="1 3" id="KW-0732">Signal</keyword>
<dbReference type="InterPro" id="IPR006558">
    <property type="entry name" value="LamG-like"/>
</dbReference>
<dbReference type="PANTHER" id="PTHR42535:SF2">
    <property type="entry name" value="CHROMOSOME UNDETERMINED SCAFFOLD_146, WHOLE GENOME SHOTGUN SEQUENCE"/>
    <property type="match status" value="1"/>
</dbReference>
<dbReference type="InterPro" id="IPR008979">
    <property type="entry name" value="Galactose-bd-like_sf"/>
</dbReference>
<evidence type="ECO:0000256" key="2">
    <source>
        <dbReference type="ARBA" id="ARBA00023157"/>
    </source>
</evidence>
<dbReference type="InterPro" id="IPR013320">
    <property type="entry name" value="ConA-like_dom_sf"/>
</dbReference>
<name>A0A926KTU6_9BACL</name>
<evidence type="ECO:0000256" key="1">
    <source>
        <dbReference type="ARBA" id="ARBA00022729"/>
    </source>
</evidence>
<dbReference type="SMART" id="SM00560">
    <property type="entry name" value="LamGL"/>
    <property type="match status" value="2"/>
</dbReference>
<evidence type="ECO:0000313" key="6">
    <source>
        <dbReference type="Proteomes" id="UP000650466"/>
    </source>
</evidence>